<keyword evidence="3" id="KW-0143">Chaperone</keyword>
<proteinExistence type="inferred from homology"/>
<protein>
    <submittedName>
        <fullName evidence="4">ATPase</fullName>
    </submittedName>
</protein>
<dbReference type="InterPro" id="IPR011419">
    <property type="entry name" value="ATP12_ATP_synth-F1-assembly"/>
</dbReference>
<dbReference type="Proteomes" id="UP000229081">
    <property type="component" value="Chromosome"/>
</dbReference>
<reference evidence="4 5" key="1">
    <citation type="submission" date="2017-11" db="EMBL/GenBank/DDBJ databases">
        <title>Complete genome sequence of Sphingomonas sp. Strain Cra20, a psychrotolerant potential plant growth promoting rhizobacteria.</title>
        <authorList>
            <person name="Luo Y."/>
        </authorList>
    </citation>
    <scope>NUCLEOTIDE SEQUENCE [LARGE SCALE GENOMIC DNA]</scope>
    <source>
        <strain evidence="4 5">Cra20</strain>
    </source>
</reference>
<dbReference type="PANTHER" id="PTHR21013">
    <property type="entry name" value="ATP SYNTHASE MITOCHONDRIAL F1 COMPLEX ASSEMBLY FACTOR 2/ATP12 PROTEIN, MITOCHONDRIAL PRECURSOR"/>
    <property type="match status" value="1"/>
</dbReference>
<evidence type="ECO:0000256" key="2">
    <source>
        <dbReference type="ARBA" id="ARBA00022946"/>
    </source>
</evidence>
<dbReference type="PANTHER" id="PTHR21013:SF10">
    <property type="entry name" value="ATP SYNTHASE MITOCHONDRIAL F1 COMPLEX ASSEMBLY FACTOR 2"/>
    <property type="match status" value="1"/>
</dbReference>
<evidence type="ECO:0000256" key="3">
    <source>
        <dbReference type="ARBA" id="ARBA00023186"/>
    </source>
</evidence>
<comment type="similarity">
    <text evidence="1">Belongs to the ATP12 family.</text>
</comment>
<dbReference type="RefSeq" id="WP_100283501.1">
    <property type="nucleotide sequence ID" value="NZ_CP024923.1"/>
</dbReference>
<dbReference type="OrthoDB" id="9797825at2"/>
<keyword evidence="5" id="KW-1185">Reference proteome</keyword>
<sequence>MRRFWKDVTVEPGNGIALDTRPVRTPGRATLTVPTRALAEAIAEEWRAVGDTLDPRAMPLTGLANAAIDHVAPDPAAFAAGLAAYGESDLLYYRAEEPAALVDRQAAAWDPLLDWARGRYDVHFEPTAGVMHHAQPEATVARLGEAVAALDAFRLAALSPVVTISGSLVAALALIEDAATPEAVWQAAHIDEDWQAERWGEDTLAVQAREARRVDFDAGVRFLGLL</sequence>
<dbReference type="Pfam" id="PF07542">
    <property type="entry name" value="ATP12"/>
    <property type="match status" value="1"/>
</dbReference>
<keyword evidence="2" id="KW-0809">Transit peptide</keyword>
<dbReference type="Gene3D" id="3.30.2180.10">
    <property type="entry name" value="ATP12-like"/>
    <property type="match status" value="1"/>
</dbReference>
<dbReference type="AlphaFoldDB" id="A0A2K8MIJ0"/>
<dbReference type="GO" id="GO:0043461">
    <property type="term" value="P:proton-transporting ATP synthase complex assembly"/>
    <property type="evidence" value="ECO:0007669"/>
    <property type="project" value="InterPro"/>
</dbReference>
<evidence type="ECO:0000256" key="1">
    <source>
        <dbReference type="ARBA" id="ARBA00008231"/>
    </source>
</evidence>
<evidence type="ECO:0000313" key="5">
    <source>
        <dbReference type="Proteomes" id="UP000229081"/>
    </source>
</evidence>
<accession>A0A2K8MIJ0</accession>
<gene>
    <name evidence="4" type="ORF">CVN68_18505</name>
</gene>
<dbReference type="InterPro" id="IPR042272">
    <property type="entry name" value="ATP12_ATP_synth-F1-assembly_N"/>
</dbReference>
<organism evidence="4 5">
    <name type="scientific">Sphingomonas psychrotolerans</name>
    <dbReference type="NCBI Taxonomy" id="1327635"/>
    <lineage>
        <taxon>Bacteria</taxon>
        <taxon>Pseudomonadati</taxon>
        <taxon>Pseudomonadota</taxon>
        <taxon>Alphaproteobacteria</taxon>
        <taxon>Sphingomonadales</taxon>
        <taxon>Sphingomonadaceae</taxon>
        <taxon>Sphingomonas</taxon>
    </lineage>
</organism>
<evidence type="ECO:0000313" key="4">
    <source>
        <dbReference type="EMBL" id="ATY33702.1"/>
    </source>
</evidence>
<dbReference type="Gene3D" id="1.10.3580.10">
    <property type="entry name" value="ATP12 ATPase"/>
    <property type="match status" value="1"/>
</dbReference>
<dbReference type="InterPro" id="IPR023335">
    <property type="entry name" value="ATP12_ortho_dom_sf"/>
</dbReference>
<dbReference type="SUPFAM" id="SSF160909">
    <property type="entry name" value="ATP12-like"/>
    <property type="match status" value="1"/>
</dbReference>
<dbReference type="EMBL" id="CP024923">
    <property type="protein sequence ID" value="ATY33702.1"/>
    <property type="molecule type" value="Genomic_DNA"/>
</dbReference>
<name>A0A2K8MIJ0_9SPHN</name>
<dbReference type="KEGG" id="sphc:CVN68_18505"/>